<reference evidence="1 2" key="1">
    <citation type="submission" date="2016-11" db="EMBL/GenBank/DDBJ databases">
        <authorList>
            <person name="Jaros S."/>
            <person name="Januszkiewicz K."/>
            <person name="Wedrychowicz H."/>
        </authorList>
    </citation>
    <scope>NUCLEOTIDE SEQUENCE [LARGE SCALE GENOMIC DNA]</scope>
    <source>
        <strain evidence="1 2">NF2</strain>
    </source>
</reference>
<dbReference type="KEGG" id="bfm:BP422_01105"/>
<proteinExistence type="predicted"/>
<dbReference type="Proteomes" id="UP000197781">
    <property type="component" value="Chromosome"/>
</dbReference>
<protein>
    <submittedName>
        <fullName evidence="1">Uncharacterized protein</fullName>
    </submittedName>
</protein>
<sequence length="207" mass="22631">MTKPSYTRPSYFFGGIPDVYMQMGYYPFPTPSATEQLSRSVHIPYAMSMADQCKYFMGQTEKIIVGDGAIGIAALSNPLRSGVHLFVHHWMITNPSPHPIEAHFLFGKVSSITGTTLSRQVTSGYVQLPGCPAAQGQLLHGSGMTDTFSDHIHTATRIIPASSTVEATPGGQWILGPGMALIVRVPNTGEKTSFYFSIDWWEQPVYG</sequence>
<evidence type="ECO:0000313" key="1">
    <source>
        <dbReference type="EMBL" id="ASJ52253.1"/>
    </source>
</evidence>
<evidence type="ECO:0000313" key="2">
    <source>
        <dbReference type="Proteomes" id="UP000197781"/>
    </source>
</evidence>
<dbReference type="Pfam" id="PF19640">
    <property type="entry name" value="DUF6143"/>
    <property type="match status" value="1"/>
</dbReference>
<dbReference type="EMBL" id="CP018145">
    <property type="protein sequence ID" value="ASJ52253.1"/>
    <property type="molecule type" value="Genomic_DNA"/>
</dbReference>
<accession>A0A220MBH5</accession>
<name>A0A220MBH5_9BACL</name>
<organism evidence="1 2">
    <name type="scientific">Brevibacillus formosus</name>
    <dbReference type="NCBI Taxonomy" id="54913"/>
    <lineage>
        <taxon>Bacteria</taxon>
        <taxon>Bacillati</taxon>
        <taxon>Bacillota</taxon>
        <taxon>Bacilli</taxon>
        <taxon>Bacillales</taxon>
        <taxon>Paenibacillaceae</taxon>
        <taxon>Brevibacillus</taxon>
    </lineage>
</organism>
<dbReference type="RefSeq" id="WP_088906175.1">
    <property type="nucleotide sequence ID" value="NZ_CP018145.1"/>
</dbReference>
<dbReference type="AlphaFoldDB" id="A0A220MBH5"/>
<dbReference type="InterPro" id="IPR046141">
    <property type="entry name" value="DUF6143"/>
</dbReference>
<gene>
    <name evidence="1" type="ORF">BP422_01105</name>
</gene>